<protein>
    <submittedName>
        <fullName evidence="19">Cytochrome P450</fullName>
    </submittedName>
</protein>
<evidence type="ECO:0000256" key="13">
    <source>
        <dbReference type="ARBA" id="ARBA00023002"/>
    </source>
</evidence>
<comment type="caution">
    <text evidence="19">The sequence shown here is derived from an EMBL/GenBank/DDBJ whole genome shotgun (WGS) entry which is preliminary data.</text>
</comment>
<keyword evidence="7 16" id="KW-0349">Heme</keyword>
<dbReference type="Gene3D" id="1.10.630.10">
    <property type="entry name" value="Cytochrome P450"/>
    <property type="match status" value="1"/>
</dbReference>
<accession>A0A5M4FJD0</accession>
<evidence type="ECO:0000256" key="11">
    <source>
        <dbReference type="ARBA" id="ARBA00022827"/>
    </source>
</evidence>
<dbReference type="InterPro" id="IPR017972">
    <property type="entry name" value="Cyt_P450_CS"/>
</dbReference>
<dbReference type="PANTHER" id="PTHR24305:SF166">
    <property type="entry name" value="CYTOCHROME P450 12A4, MITOCHONDRIAL-RELATED"/>
    <property type="match status" value="1"/>
</dbReference>
<keyword evidence="10 16" id="KW-0479">Metal-binding</keyword>
<evidence type="ECO:0000256" key="2">
    <source>
        <dbReference type="ARBA" id="ARBA00001971"/>
    </source>
</evidence>
<evidence type="ECO:0000256" key="5">
    <source>
        <dbReference type="ARBA" id="ARBA00010617"/>
    </source>
</evidence>
<comment type="cofactor">
    <cofactor evidence="1">
        <name>FMN</name>
        <dbReference type="ChEBI" id="CHEBI:58210"/>
    </cofactor>
</comment>
<dbReference type="GO" id="GO:0020037">
    <property type="term" value="F:heme binding"/>
    <property type="evidence" value="ECO:0007669"/>
    <property type="project" value="InterPro"/>
</dbReference>
<evidence type="ECO:0000256" key="6">
    <source>
        <dbReference type="ARBA" id="ARBA00022448"/>
    </source>
</evidence>
<keyword evidence="20" id="KW-1185">Reference proteome</keyword>
<feature type="binding site" description="axial binding residue" evidence="16">
    <location>
        <position position="412"/>
    </location>
    <ligand>
        <name>heme</name>
        <dbReference type="ChEBI" id="CHEBI:30413"/>
    </ligand>
    <ligandPart>
        <name>Fe</name>
        <dbReference type="ChEBI" id="CHEBI:18248"/>
    </ligandPart>
</feature>
<keyword evidence="14 16" id="KW-0408">Iron</keyword>
<reference evidence="19" key="1">
    <citation type="submission" date="2019-09" db="EMBL/GenBank/DDBJ databases">
        <authorList>
            <person name="Li J."/>
        </authorList>
    </citation>
    <scope>NUCLEOTIDE SEQUENCE [LARGE SCALE GENOMIC DNA]</scope>
    <source>
        <strain evidence="19">JCM 14732</strain>
    </source>
</reference>
<dbReference type="EMBL" id="SDPQ02000001">
    <property type="protein sequence ID" value="KAA1400319.1"/>
    <property type="molecule type" value="Genomic_DNA"/>
</dbReference>
<dbReference type="FunFam" id="1.10.630.10:FF:000040">
    <property type="entry name" value="Bifunctional cytochrome P450/NADPH--P450 reductase"/>
    <property type="match status" value="1"/>
</dbReference>
<feature type="region of interest" description="Disordered" evidence="18">
    <location>
        <begin position="483"/>
        <end position="505"/>
    </location>
</feature>
<dbReference type="GO" id="GO:0004497">
    <property type="term" value="F:monooxygenase activity"/>
    <property type="evidence" value="ECO:0007669"/>
    <property type="project" value="UniProtKB-KW"/>
</dbReference>
<dbReference type="Proteomes" id="UP000380867">
    <property type="component" value="Unassembled WGS sequence"/>
</dbReference>
<dbReference type="Pfam" id="PF00067">
    <property type="entry name" value="p450"/>
    <property type="match status" value="1"/>
</dbReference>
<comment type="similarity">
    <text evidence="4">In the N-terminal section; belongs to the cytochrome P450 family.</text>
</comment>
<keyword evidence="11" id="KW-0274">FAD</keyword>
<organism evidence="19 20">
    <name type="scientific">Aeromicrobium ginsengisoli</name>
    <dbReference type="NCBI Taxonomy" id="363867"/>
    <lineage>
        <taxon>Bacteria</taxon>
        <taxon>Bacillati</taxon>
        <taxon>Actinomycetota</taxon>
        <taxon>Actinomycetes</taxon>
        <taxon>Propionibacteriales</taxon>
        <taxon>Nocardioidaceae</taxon>
        <taxon>Aeromicrobium</taxon>
    </lineage>
</organism>
<dbReference type="InterPro" id="IPR002401">
    <property type="entry name" value="Cyt_P450_E_grp-I"/>
</dbReference>
<evidence type="ECO:0000256" key="8">
    <source>
        <dbReference type="ARBA" id="ARBA00022630"/>
    </source>
</evidence>
<dbReference type="InterPro" id="IPR036396">
    <property type="entry name" value="Cyt_P450_sf"/>
</dbReference>
<sequence length="505" mass="55525">MRNDWSGQTFPHPSGRRPIVGDALGAEVRAPLQSTMRRAEGLGPIFELQVFDQKFVFVTGAELAAELADESRFAKGLSPALVALREFAGQGLFTAYNDETNWALAHDLLRPAFTKAAMQRYHPVMLAAAQELFDTWDGREGSVDVSADMTKLTMETISRTAFSTDFGSFSRAEPHPFIPAMIAALKAGQRKGSLNAMPGAGLMAKRIDKKNAHHQAYVDSLLDGIIAERRNASEPDDSDLLGIMLHTPHPETGERLDDLNIRHQILTFLVAGHETTSGALSFALYYLSRDPAVLAKAQAEVDQVLGPDRDAEPTFEQVAKFRYLRRVLDEGLRLWPTAPAFTRSPRETTVLSTGHTMRPEDWAIVILPLMHRDPAVWGDDADAFDPDRFLPENSRGRKPHSYKPFGTGERSCIGRQFALHEAILVLARMLHRYDIAGDPAYELQIAERLTLMPTGFELSLTPRTPSVVASVDEAQAEPSEVCPASSIDQSGFHATSHGCPSGSAK</sequence>
<comment type="cofactor">
    <cofactor evidence="3">
        <name>FAD</name>
        <dbReference type="ChEBI" id="CHEBI:57692"/>
    </cofactor>
</comment>
<keyword evidence="13 17" id="KW-0560">Oxidoreductase</keyword>
<dbReference type="RefSeq" id="WP_149688412.1">
    <property type="nucleotide sequence ID" value="NZ_SDPQ02000001.1"/>
</dbReference>
<dbReference type="CDD" id="cd11068">
    <property type="entry name" value="CYP120A1"/>
    <property type="match status" value="1"/>
</dbReference>
<dbReference type="GO" id="GO:0016705">
    <property type="term" value="F:oxidoreductase activity, acting on paired donors, with incorporation or reduction of molecular oxygen"/>
    <property type="evidence" value="ECO:0007669"/>
    <property type="project" value="InterPro"/>
</dbReference>
<dbReference type="PRINTS" id="PR00385">
    <property type="entry name" value="P450"/>
</dbReference>
<dbReference type="GO" id="GO:0005506">
    <property type="term" value="F:iron ion binding"/>
    <property type="evidence" value="ECO:0007669"/>
    <property type="project" value="InterPro"/>
</dbReference>
<dbReference type="PROSITE" id="PS00086">
    <property type="entry name" value="CYTOCHROME_P450"/>
    <property type="match status" value="1"/>
</dbReference>
<evidence type="ECO:0000313" key="20">
    <source>
        <dbReference type="Proteomes" id="UP000380867"/>
    </source>
</evidence>
<evidence type="ECO:0000256" key="17">
    <source>
        <dbReference type="RuleBase" id="RU000461"/>
    </source>
</evidence>
<dbReference type="InterPro" id="IPR001128">
    <property type="entry name" value="Cyt_P450"/>
</dbReference>
<keyword evidence="9" id="KW-0288">FMN</keyword>
<evidence type="ECO:0000256" key="14">
    <source>
        <dbReference type="ARBA" id="ARBA00023004"/>
    </source>
</evidence>
<dbReference type="PANTHER" id="PTHR24305">
    <property type="entry name" value="CYTOCHROME P450"/>
    <property type="match status" value="1"/>
</dbReference>
<dbReference type="OrthoDB" id="7376058at2"/>
<name>A0A5M4FJD0_9ACTN</name>
<evidence type="ECO:0000256" key="3">
    <source>
        <dbReference type="ARBA" id="ARBA00001974"/>
    </source>
</evidence>
<dbReference type="InterPro" id="IPR050121">
    <property type="entry name" value="Cytochrome_P450_monoxygenase"/>
</dbReference>
<dbReference type="AlphaFoldDB" id="A0A5M4FJD0"/>
<evidence type="ECO:0000313" key="19">
    <source>
        <dbReference type="EMBL" id="KAA1400319.1"/>
    </source>
</evidence>
<evidence type="ECO:0000256" key="15">
    <source>
        <dbReference type="ARBA" id="ARBA00023033"/>
    </source>
</evidence>
<evidence type="ECO:0000256" key="7">
    <source>
        <dbReference type="ARBA" id="ARBA00022617"/>
    </source>
</evidence>
<proteinExistence type="inferred from homology"/>
<keyword evidence="8" id="KW-0285">Flavoprotein</keyword>
<keyword evidence="15 17" id="KW-0503">Monooxygenase</keyword>
<comment type="cofactor">
    <cofactor evidence="2 16">
        <name>heme</name>
        <dbReference type="ChEBI" id="CHEBI:30413"/>
    </cofactor>
</comment>
<evidence type="ECO:0000256" key="1">
    <source>
        <dbReference type="ARBA" id="ARBA00001917"/>
    </source>
</evidence>
<keyword evidence="6" id="KW-0813">Transport</keyword>
<evidence type="ECO:0000256" key="18">
    <source>
        <dbReference type="SAM" id="MobiDB-lite"/>
    </source>
</evidence>
<evidence type="ECO:0000256" key="4">
    <source>
        <dbReference type="ARBA" id="ARBA00010018"/>
    </source>
</evidence>
<dbReference type="SUPFAM" id="SSF48264">
    <property type="entry name" value="Cytochrome P450"/>
    <property type="match status" value="1"/>
</dbReference>
<evidence type="ECO:0000256" key="10">
    <source>
        <dbReference type="ARBA" id="ARBA00022723"/>
    </source>
</evidence>
<comment type="similarity">
    <text evidence="5 17">Belongs to the cytochrome P450 family.</text>
</comment>
<dbReference type="PRINTS" id="PR00463">
    <property type="entry name" value="EP450I"/>
</dbReference>
<evidence type="ECO:0000256" key="12">
    <source>
        <dbReference type="ARBA" id="ARBA00022857"/>
    </source>
</evidence>
<keyword evidence="12" id="KW-0521">NADP</keyword>
<evidence type="ECO:0000256" key="16">
    <source>
        <dbReference type="PIRSR" id="PIRSR602401-1"/>
    </source>
</evidence>
<evidence type="ECO:0000256" key="9">
    <source>
        <dbReference type="ARBA" id="ARBA00022643"/>
    </source>
</evidence>
<gene>
    <name evidence="19" type="ORF">ESP70_006220</name>
</gene>